<dbReference type="SUPFAM" id="SSF53850">
    <property type="entry name" value="Periplasmic binding protein-like II"/>
    <property type="match status" value="1"/>
</dbReference>
<dbReference type="GO" id="GO:0003700">
    <property type="term" value="F:DNA-binding transcription factor activity"/>
    <property type="evidence" value="ECO:0007669"/>
    <property type="project" value="InterPro"/>
</dbReference>
<evidence type="ECO:0000313" key="6">
    <source>
        <dbReference type="EMBL" id="HIR39078.1"/>
    </source>
</evidence>
<dbReference type="AlphaFoldDB" id="A0A9D1DAU3"/>
<accession>A0A9D1DAU3</accession>
<name>A0A9D1DAU3_9FIRM</name>
<dbReference type="Pfam" id="PF03466">
    <property type="entry name" value="LysR_substrate"/>
    <property type="match status" value="1"/>
</dbReference>
<evidence type="ECO:0000256" key="3">
    <source>
        <dbReference type="ARBA" id="ARBA00023125"/>
    </source>
</evidence>
<dbReference type="InterPro" id="IPR036390">
    <property type="entry name" value="WH_DNA-bd_sf"/>
</dbReference>
<dbReference type="Gene3D" id="1.10.10.10">
    <property type="entry name" value="Winged helix-like DNA-binding domain superfamily/Winged helix DNA-binding domain"/>
    <property type="match status" value="1"/>
</dbReference>
<dbReference type="InterPro" id="IPR005119">
    <property type="entry name" value="LysR_subst-bd"/>
</dbReference>
<feature type="domain" description="HTH lysR-type" evidence="5">
    <location>
        <begin position="1"/>
        <end position="58"/>
    </location>
</feature>
<dbReference type="Proteomes" id="UP000824179">
    <property type="component" value="Unassembled WGS sequence"/>
</dbReference>
<keyword evidence="4" id="KW-0804">Transcription</keyword>
<comment type="similarity">
    <text evidence="1">Belongs to the LysR transcriptional regulatory family.</text>
</comment>
<dbReference type="PROSITE" id="PS50931">
    <property type="entry name" value="HTH_LYSR"/>
    <property type="match status" value="1"/>
</dbReference>
<protein>
    <submittedName>
        <fullName evidence="6">LysR family transcriptional regulator</fullName>
    </submittedName>
</protein>
<dbReference type="CDD" id="cd05466">
    <property type="entry name" value="PBP2_LTTR_substrate"/>
    <property type="match status" value="1"/>
</dbReference>
<dbReference type="EMBL" id="DVHB01000036">
    <property type="protein sequence ID" value="HIR39078.1"/>
    <property type="molecule type" value="Genomic_DNA"/>
</dbReference>
<dbReference type="GO" id="GO:0000976">
    <property type="term" value="F:transcription cis-regulatory region binding"/>
    <property type="evidence" value="ECO:0007669"/>
    <property type="project" value="TreeGrafter"/>
</dbReference>
<evidence type="ECO:0000259" key="5">
    <source>
        <dbReference type="PROSITE" id="PS50931"/>
    </source>
</evidence>
<proteinExistence type="inferred from homology"/>
<keyword evidence="3" id="KW-0238">DNA-binding</keyword>
<reference evidence="6" key="1">
    <citation type="submission" date="2020-10" db="EMBL/GenBank/DDBJ databases">
        <authorList>
            <person name="Gilroy R."/>
        </authorList>
    </citation>
    <scope>NUCLEOTIDE SEQUENCE</scope>
    <source>
        <strain evidence="6">ChiW25-3613</strain>
    </source>
</reference>
<evidence type="ECO:0000313" key="7">
    <source>
        <dbReference type="Proteomes" id="UP000824179"/>
    </source>
</evidence>
<dbReference type="InterPro" id="IPR000847">
    <property type="entry name" value="LysR_HTH_N"/>
</dbReference>
<evidence type="ECO:0000256" key="4">
    <source>
        <dbReference type="ARBA" id="ARBA00023163"/>
    </source>
</evidence>
<gene>
    <name evidence="6" type="ORF">IAB90_01725</name>
</gene>
<reference evidence="6" key="2">
    <citation type="journal article" date="2021" name="PeerJ">
        <title>Extensive microbial diversity within the chicken gut microbiome revealed by metagenomics and culture.</title>
        <authorList>
            <person name="Gilroy R."/>
            <person name="Ravi A."/>
            <person name="Getino M."/>
            <person name="Pursley I."/>
            <person name="Horton D.L."/>
            <person name="Alikhan N.F."/>
            <person name="Baker D."/>
            <person name="Gharbi K."/>
            <person name="Hall N."/>
            <person name="Watson M."/>
            <person name="Adriaenssens E.M."/>
            <person name="Foster-Nyarko E."/>
            <person name="Jarju S."/>
            <person name="Secka A."/>
            <person name="Antonio M."/>
            <person name="Oren A."/>
            <person name="Chaudhuri R.R."/>
            <person name="La Ragione R."/>
            <person name="Hildebrand F."/>
            <person name="Pallen M.J."/>
        </authorList>
    </citation>
    <scope>NUCLEOTIDE SEQUENCE</scope>
    <source>
        <strain evidence="6">ChiW25-3613</strain>
    </source>
</reference>
<keyword evidence="2" id="KW-0805">Transcription regulation</keyword>
<comment type="caution">
    <text evidence="6">The sequence shown here is derived from an EMBL/GenBank/DDBJ whole genome shotgun (WGS) entry which is preliminary data.</text>
</comment>
<dbReference type="Gene3D" id="3.40.190.10">
    <property type="entry name" value="Periplasmic binding protein-like II"/>
    <property type="match status" value="2"/>
</dbReference>
<evidence type="ECO:0000256" key="1">
    <source>
        <dbReference type="ARBA" id="ARBA00009437"/>
    </source>
</evidence>
<evidence type="ECO:0000256" key="2">
    <source>
        <dbReference type="ARBA" id="ARBA00023015"/>
    </source>
</evidence>
<dbReference type="InterPro" id="IPR036388">
    <property type="entry name" value="WH-like_DNA-bd_sf"/>
</dbReference>
<dbReference type="SUPFAM" id="SSF46785">
    <property type="entry name" value="Winged helix' DNA-binding domain"/>
    <property type="match status" value="1"/>
</dbReference>
<dbReference type="PANTHER" id="PTHR30126:SF64">
    <property type="entry name" value="HTH-TYPE TRANSCRIPTIONAL REGULATOR CITR"/>
    <property type="match status" value="1"/>
</dbReference>
<dbReference type="Pfam" id="PF00126">
    <property type="entry name" value="HTH_1"/>
    <property type="match status" value="1"/>
</dbReference>
<organism evidence="6 7">
    <name type="scientific">Candidatus Coproplasma stercoripullorum</name>
    <dbReference type="NCBI Taxonomy" id="2840751"/>
    <lineage>
        <taxon>Bacteria</taxon>
        <taxon>Bacillati</taxon>
        <taxon>Bacillota</taxon>
        <taxon>Clostridia</taxon>
        <taxon>Eubacteriales</taxon>
        <taxon>Candidatus Coproplasma</taxon>
    </lineage>
</organism>
<dbReference type="PANTHER" id="PTHR30126">
    <property type="entry name" value="HTH-TYPE TRANSCRIPTIONAL REGULATOR"/>
    <property type="match status" value="1"/>
</dbReference>
<sequence>MNYEYYKIFYYVGKHKNITKAAAEIYSSQPAVTRAIQNLERELGCRLFTRNKSGVEFTHEGKTLYDYVSAAYSQLTKGEDEVRRTIDAETGTIYIGASVTSLYEFLFDCLNIFRSRRPHVKLKISTGSNNSTIEKLRSGAIDLAFVSTPCLPDKALNFVKVRSFFDVLIAGNGFSRLRDRRFDLKDIAGYPYVGLRQSMQLRQFLDDVFAQNKLTVSPDIEADGADLLVPLISHNFGIGFVPESMAAAAIERGEVFRVPLDFEMPARHICMVTDPRHPQTNASRELNRMISESMAERQ</sequence>
<dbReference type="PRINTS" id="PR00039">
    <property type="entry name" value="HTHLYSR"/>
</dbReference>